<keyword evidence="2" id="KW-1133">Transmembrane helix</keyword>
<feature type="domain" description="DUF8208" evidence="3">
    <location>
        <begin position="15"/>
        <end position="363"/>
    </location>
</feature>
<protein>
    <recommendedName>
        <fullName evidence="3">DUF8208 domain-containing protein</fullName>
    </recommendedName>
</protein>
<feature type="region of interest" description="Disordered" evidence="1">
    <location>
        <begin position="410"/>
        <end position="429"/>
    </location>
</feature>
<dbReference type="InterPro" id="IPR058521">
    <property type="entry name" value="DUF8208"/>
</dbReference>
<reference evidence="4 5" key="1">
    <citation type="submission" date="2018-06" db="EMBL/GenBank/DDBJ databases">
        <authorList>
            <consortium name="Pathogen Informatics"/>
            <person name="Doyle S."/>
        </authorList>
    </citation>
    <scope>NUCLEOTIDE SEQUENCE [LARGE SCALE GENOMIC DNA]</scope>
    <source>
        <strain evidence="4 5">NCTC8081</strain>
    </source>
</reference>
<feature type="transmembrane region" description="Helical" evidence="2">
    <location>
        <begin position="224"/>
        <end position="246"/>
    </location>
</feature>
<accession>A0A2X3HZU1</accession>
<feature type="region of interest" description="Disordered" evidence="1">
    <location>
        <begin position="523"/>
        <end position="543"/>
    </location>
</feature>
<feature type="transmembrane region" description="Helical" evidence="2">
    <location>
        <begin position="280"/>
        <end position="303"/>
    </location>
</feature>
<evidence type="ECO:0000256" key="1">
    <source>
        <dbReference type="SAM" id="MobiDB-lite"/>
    </source>
</evidence>
<dbReference type="NCBIfam" id="NF045890">
    <property type="entry name" value="conj_pls20_p028"/>
    <property type="match status" value="1"/>
</dbReference>
<feature type="compositionally biased region" description="Polar residues" evidence="1">
    <location>
        <begin position="583"/>
        <end position="597"/>
    </location>
</feature>
<dbReference type="AlphaFoldDB" id="A0A2X3HZU1"/>
<evidence type="ECO:0000256" key="2">
    <source>
        <dbReference type="SAM" id="Phobius"/>
    </source>
</evidence>
<feature type="transmembrane region" description="Helical" evidence="2">
    <location>
        <begin position="98"/>
        <end position="115"/>
    </location>
</feature>
<keyword evidence="2" id="KW-0472">Membrane</keyword>
<feature type="transmembrane region" description="Helical" evidence="2">
    <location>
        <begin position="12"/>
        <end position="34"/>
    </location>
</feature>
<organism evidence="4 5">
    <name type="scientific">Clostridium perfringens</name>
    <dbReference type="NCBI Taxonomy" id="1502"/>
    <lineage>
        <taxon>Bacteria</taxon>
        <taxon>Bacillati</taxon>
        <taxon>Bacillota</taxon>
        <taxon>Clostridia</taxon>
        <taxon>Eubacteriales</taxon>
        <taxon>Clostridiaceae</taxon>
        <taxon>Clostridium</taxon>
    </lineage>
</organism>
<feature type="transmembrane region" description="Helical" evidence="2">
    <location>
        <begin position="69"/>
        <end position="86"/>
    </location>
</feature>
<dbReference type="RefSeq" id="WP_075841151.1">
    <property type="nucleotide sequence ID" value="NZ_CATNYA010000007.1"/>
</dbReference>
<keyword evidence="2" id="KW-0812">Transmembrane</keyword>
<evidence type="ECO:0000313" key="4">
    <source>
        <dbReference type="EMBL" id="SQC85712.1"/>
    </source>
</evidence>
<feature type="compositionally biased region" description="Polar residues" evidence="1">
    <location>
        <begin position="623"/>
        <end position="654"/>
    </location>
</feature>
<dbReference type="InterPro" id="IPR058066">
    <property type="entry name" value="pXO2-14_N"/>
</dbReference>
<feature type="compositionally biased region" description="Basic and acidic residues" evidence="1">
    <location>
        <begin position="466"/>
        <end position="476"/>
    </location>
</feature>
<feature type="region of interest" description="Disordered" evidence="1">
    <location>
        <begin position="441"/>
        <end position="486"/>
    </location>
</feature>
<feature type="transmembrane region" description="Helical" evidence="2">
    <location>
        <begin position="315"/>
        <end position="336"/>
    </location>
</feature>
<sequence length="710" mass="78958">MTLIELTEMGILSITGIISHAFRWLGWQIIWLLASLVDGVEGAVNKIYTLNSFFSSSEVNNFIDRYKPIIWSILAISLAVLGYKIIMNRKMDKQSIPTNLIFSLIVVIALPMLMVKMGDLTNLVVKDVKAGYTSSAKQIVKDNLYDLYALDQNDFNFKEKNNIPIDNIFDIHIDEAFKVDSKTKHEEIFKKKLDTLANGDMKETDLEKNWIMMDEDYYRYNIDFVSVIIGLATTGITLLCVGFKIARLIFELAFNKLFAMLFAFADIEDNKKIKAILKNIFSTFAVIMATAVLLKLYIIFVSWLNFTASSVDKGIGFTVTSLAKLILQIGASFAVIDGPNIIERILGIDAGLKSGLNTMLGTYGAMKALGSGTKSMISGTKGFAKATGGAVDSAIKGGAVGAGSMNGLFKNKTSSSGTNDNETENKSSSLQNEMKNANANSNANIDKNINSSDKNNNKQDLQSEMNNDKKSNEKDFNNSNIENSAKLHDDMKNLGVETTETLQDEINGLNNKNNDNLKLNEEMNKETSKSNSPNLQEEMSKEANRNTIPNLQEEMKGADNIKNDNSSLQDEMKNGSFNDDLRSQVNNSPNENLQSEMSGKEELSSGGKLNDEMNRKANENSDFRSANPNINPVNESMKNRESSNVNNDGNNGASKRSFRQVDTKENFATRKSREIKQAYKLGQSATERFNIPKNYKNLKDKKNNRMKGDN</sequence>
<evidence type="ECO:0000259" key="3">
    <source>
        <dbReference type="Pfam" id="PF26635"/>
    </source>
</evidence>
<feature type="compositionally biased region" description="Basic and acidic residues" evidence="1">
    <location>
        <begin position="659"/>
        <end position="670"/>
    </location>
</feature>
<feature type="region of interest" description="Disordered" evidence="1">
    <location>
        <begin position="560"/>
        <end position="670"/>
    </location>
</feature>
<feature type="compositionally biased region" description="Polar residues" evidence="1">
    <location>
        <begin position="411"/>
        <end position="429"/>
    </location>
</feature>
<gene>
    <name evidence="4" type="ORF">NCTC8081_03509</name>
</gene>
<feature type="compositionally biased region" description="Low complexity" evidence="1">
    <location>
        <begin position="444"/>
        <end position="454"/>
    </location>
</feature>
<name>A0A2X3HZU1_CLOPF</name>
<proteinExistence type="predicted"/>
<dbReference type="Proteomes" id="UP000250234">
    <property type="component" value="Unassembled WGS sequence"/>
</dbReference>
<feature type="compositionally biased region" description="Basic and acidic residues" evidence="1">
    <location>
        <begin position="598"/>
        <end position="622"/>
    </location>
</feature>
<dbReference type="EMBL" id="UAWO01000012">
    <property type="protein sequence ID" value="SQC85712.1"/>
    <property type="molecule type" value="Genomic_DNA"/>
</dbReference>
<evidence type="ECO:0000313" key="5">
    <source>
        <dbReference type="Proteomes" id="UP000250234"/>
    </source>
</evidence>
<dbReference type="Pfam" id="PF26635">
    <property type="entry name" value="DUF8208"/>
    <property type="match status" value="1"/>
</dbReference>